<dbReference type="Gene3D" id="3.90.930.1">
    <property type="match status" value="1"/>
</dbReference>
<dbReference type="Pfam" id="PF16144">
    <property type="entry name" value="DUF4852"/>
    <property type="match status" value="1"/>
</dbReference>
<accession>A0ABP7HN17</accession>
<feature type="region of interest" description="Disordered" evidence="1">
    <location>
        <begin position="382"/>
        <end position="416"/>
    </location>
</feature>
<name>A0ABP7HN17_9FLAO</name>
<evidence type="ECO:0000313" key="2">
    <source>
        <dbReference type="EMBL" id="GAA3792881.1"/>
    </source>
</evidence>
<feature type="compositionally biased region" description="Basic residues" evidence="1">
    <location>
        <begin position="390"/>
        <end position="415"/>
    </location>
</feature>
<evidence type="ECO:0008006" key="4">
    <source>
        <dbReference type="Google" id="ProtNLM"/>
    </source>
</evidence>
<dbReference type="InterPro" id="IPR032325">
    <property type="entry name" value="DUF4852"/>
</dbReference>
<sequence>MISSCLTQAQNHLSQEDAFLYFLKIYDYKLADNSPAYGGINWYNVFLRKFRANELQYVKNDEFKQREFNNRTNKEVKSRLASLSLNKVHSLTVKASLGNYDFNKKAFPLILNIDKIPSLVSNAENLYVEIFDIVNFNDMELYLPVNESSAESFLNNRKSSNGRVNRTVVAKLDFNFTKIKVNRKGSNNFNRNKVVVYMHKIDVYADNNSQRVLGTIKPASNWDNTVIPIKNNNGSQKIYYDRFWQLNKVTDSKKSPYYSVVQFKDGKHINPIKTYYNNSNKIFSEINWNTIGTDNWRFAKGVSTWFWENGSVKEKGYYNEQGRKEGFFEEYWENGQLKSKINYTNGKKNGCFEKYKENGECDFRYGSWAFDSYNNDEQKYSDPNCTCKNSKPKGQKTKTTSKKNSNKTTTTRKKSTTPNQIFSSFIKGIPHLEHSVISATIVPPVNSNSYLDKDFEQLKSQLKKQPKLFERLNDNPISKRENFSTLKIEIKSLGLLKGSSGGYTCNIDFAFNIRDYYGNGLKLRDTYSKSGSVSSGLISLGVSKEQAIDKASQKLANKLNRFLFETFPMQLKVLRLMKDSKGNVSSVSVINFNNISSDNLDYYIYDSSEVKSFQNKLLLGEPIGKLSFDKKSGDELILEVKKSKLKKELAKMNTNNLIVLAK</sequence>
<dbReference type="Proteomes" id="UP001501456">
    <property type="component" value="Unassembled WGS sequence"/>
</dbReference>
<reference evidence="3" key="1">
    <citation type="journal article" date="2019" name="Int. J. Syst. Evol. Microbiol.">
        <title>The Global Catalogue of Microorganisms (GCM) 10K type strain sequencing project: providing services to taxonomists for standard genome sequencing and annotation.</title>
        <authorList>
            <consortium name="The Broad Institute Genomics Platform"/>
            <consortium name="The Broad Institute Genome Sequencing Center for Infectious Disease"/>
            <person name="Wu L."/>
            <person name="Ma J."/>
        </authorList>
    </citation>
    <scope>NUCLEOTIDE SEQUENCE [LARGE SCALE GENOMIC DNA]</scope>
    <source>
        <strain evidence="3">JCM 17525</strain>
    </source>
</reference>
<protein>
    <recommendedName>
        <fullName evidence="4">MORN repeat protein</fullName>
    </recommendedName>
</protein>
<evidence type="ECO:0000256" key="1">
    <source>
        <dbReference type="SAM" id="MobiDB-lite"/>
    </source>
</evidence>
<gene>
    <name evidence="2" type="ORF">GCM10022271_26450</name>
</gene>
<dbReference type="EMBL" id="BAABBI010000009">
    <property type="protein sequence ID" value="GAA3792881.1"/>
    <property type="molecule type" value="Genomic_DNA"/>
</dbReference>
<dbReference type="SUPFAM" id="SSF82185">
    <property type="entry name" value="Histone H3 K4-specific methyltransferase SET7/9 N-terminal domain"/>
    <property type="match status" value="1"/>
</dbReference>
<evidence type="ECO:0000313" key="3">
    <source>
        <dbReference type="Proteomes" id="UP001501456"/>
    </source>
</evidence>
<keyword evidence="3" id="KW-1185">Reference proteome</keyword>
<comment type="caution">
    <text evidence="2">The sequence shown here is derived from an EMBL/GenBank/DDBJ whole genome shotgun (WGS) entry which is preliminary data.</text>
</comment>
<organism evidence="2 3">
    <name type="scientific">Corallibacter vietnamensis</name>
    <dbReference type="NCBI Taxonomy" id="904130"/>
    <lineage>
        <taxon>Bacteria</taxon>
        <taxon>Pseudomonadati</taxon>
        <taxon>Bacteroidota</taxon>
        <taxon>Flavobacteriia</taxon>
        <taxon>Flavobacteriales</taxon>
        <taxon>Flavobacteriaceae</taxon>
        <taxon>Corallibacter</taxon>
    </lineage>
</organism>
<proteinExistence type="predicted"/>